<dbReference type="AlphaFoldDB" id="A0A6G0X926"/>
<proteinExistence type="predicted"/>
<protein>
    <submittedName>
        <fullName evidence="1">DNA pol B 2 domain-containing protein</fullName>
    </submittedName>
</protein>
<dbReference type="Proteomes" id="UP000478052">
    <property type="component" value="Unassembled WGS sequence"/>
</dbReference>
<evidence type="ECO:0000313" key="2">
    <source>
        <dbReference type="Proteomes" id="UP000478052"/>
    </source>
</evidence>
<evidence type="ECO:0000313" key="1">
    <source>
        <dbReference type="EMBL" id="KAF0736592.1"/>
    </source>
</evidence>
<comment type="caution">
    <text evidence="1">The sequence shown here is derived from an EMBL/GenBank/DDBJ whole genome shotgun (WGS) entry which is preliminary data.</text>
</comment>
<name>A0A6G0X926_APHCR</name>
<dbReference type="OrthoDB" id="6624792at2759"/>
<keyword evidence="2" id="KW-1185">Reference proteome</keyword>
<reference evidence="1 2" key="1">
    <citation type="submission" date="2019-08" db="EMBL/GenBank/DDBJ databases">
        <title>Whole genome of Aphis craccivora.</title>
        <authorList>
            <person name="Voronova N.V."/>
            <person name="Shulinski R.S."/>
            <person name="Bandarenka Y.V."/>
            <person name="Zhorov D.G."/>
            <person name="Warner D."/>
        </authorList>
    </citation>
    <scope>NUCLEOTIDE SEQUENCE [LARGE SCALE GENOMIC DNA]</scope>
    <source>
        <strain evidence="1">180601</strain>
        <tissue evidence="1">Whole Body</tissue>
    </source>
</reference>
<gene>
    <name evidence="1" type="ORF">FWK35_00021649</name>
</gene>
<sequence>MIISGENSNRTRTSEDVPTELLRKFNIPTKPVVYRGGESRQDVAKHFIENISDVAEKIKKQLEKNIILNMRDEDNADHNSCFKCNLCKCDIITHSRVRDHDQ</sequence>
<dbReference type="EMBL" id="VUJU01008033">
    <property type="protein sequence ID" value="KAF0736592.1"/>
    <property type="molecule type" value="Genomic_DNA"/>
</dbReference>
<organism evidence="1 2">
    <name type="scientific">Aphis craccivora</name>
    <name type="common">Cowpea aphid</name>
    <dbReference type="NCBI Taxonomy" id="307492"/>
    <lineage>
        <taxon>Eukaryota</taxon>
        <taxon>Metazoa</taxon>
        <taxon>Ecdysozoa</taxon>
        <taxon>Arthropoda</taxon>
        <taxon>Hexapoda</taxon>
        <taxon>Insecta</taxon>
        <taxon>Pterygota</taxon>
        <taxon>Neoptera</taxon>
        <taxon>Paraneoptera</taxon>
        <taxon>Hemiptera</taxon>
        <taxon>Sternorrhyncha</taxon>
        <taxon>Aphidomorpha</taxon>
        <taxon>Aphidoidea</taxon>
        <taxon>Aphididae</taxon>
        <taxon>Aphidini</taxon>
        <taxon>Aphis</taxon>
        <taxon>Aphis</taxon>
    </lineage>
</organism>
<accession>A0A6G0X926</accession>